<accession>A0ABM8WQ00</accession>
<dbReference type="Proteomes" id="UP000721236">
    <property type="component" value="Unassembled WGS sequence"/>
</dbReference>
<name>A0ABM8WQ00_9BURK</name>
<dbReference type="Gene3D" id="1.10.10.10">
    <property type="entry name" value="Winged helix-like DNA-binding domain superfamily/Winged helix DNA-binding domain"/>
    <property type="match status" value="1"/>
</dbReference>
<gene>
    <name evidence="3" type="primary">gloB_1</name>
    <name evidence="3" type="ORF">LMG21510_01470</name>
</gene>
<dbReference type="InterPro" id="IPR015797">
    <property type="entry name" value="NUDIX_hydrolase-like_dom_sf"/>
</dbReference>
<evidence type="ECO:0000313" key="3">
    <source>
        <dbReference type="EMBL" id="CAG9169522.1"/>
    </source>
</evidence>
<comment type="caution">
    <text evidence="3">The sequence shown here is derived from an EMBL/GenBank/DDBJ whole genome shotgun (WGS) entry which is preliminary data.</text>
</comment>
<keyword evidence="4" id="KW-1185">Reference proteome</keyword>
<dbReference type="Pfam" id="PF00753">
    <property type="entry name" value="Lactamase_B"/>
    <property type="match status" value="1"/>
</dbReference>
<dbReference type="InterPro" id="IPR050662">
    <property type="entry name" value="Sec-metab_biosynth-thioest"/>
</dbReference>
<dbReference type="Gene3D" id="3.90.79.10">
    <property type="entry name" value="Nucleoside Triphosphate Pyrophosphohydrolase"/>
    <property type="match status" value="1"/>
</dbReference>
<dbReference type="SMART" id="SM00849">
    <property type="entry name" value="Lactamase_B"/>
    <property type="match status" value="1"/>
</dbReference>
<organism evidence="3 4">
    <name type="scientific">Cupriavidus respiraculi</name>
    <dbReference type="NCBI Taxonomy" id="195930"/>
    <lineage>
        <taxon>Bacteria</taxon>
        <taxon>Pseudomonadati</taxon>
        <taxon>Pseudomonadota</taxon>
        <taxon>Betaproteobacteria</taxon>
        <taxon>Burkholderiales</taxon>
        <taxon>Burkholderiaceae</taxon>
        <taxon>Cupriavidus</taxon>
    </lineage>
</organism>
<dbReference type="SUPFAM" id="SSF56281">
    <property type="entry name" value="Metallo-hydrolase/oxidoreductase"/>
    <property type="match status" value="1"/>
</dbReference>
<sequence>MTEPHSGALSGAPTGATSGADTAPTSAFRTDAAAAPVRRPLLRFAASVLVVRDGAEGMEVLLMRRPERADDRSSGAYVFPGGTLDAQDAALHGLCAGLDDRAASERLRVPQGGLDFYLCAVRECCEEAGLLFAYESDGSPVALDAYDAGRRAWLREAVRYGGPGLAQVCEQWGVRLAVDRLAYCSHWLTPPGLPKRFDTRFFVAVLPPGQTAMHDGTEAVDHRWLRPADALHPERGVKLVPVTRRMLASVAHFPNAQACFDHAMRLRDIAQIMPRVARGPRGQQSIMPDDPPYAEIARIDPDGKGHASYTLEPGAAVRLSERIWRVTADNGNVMTGPGTNTYLVGGGERNEWAVIDPGPDDEAHIQAVLAAAPGPIRWILATHTHMDHSPGAIRLRAATGAPVFGRVASEPYRQDATFAPDRILEHGERLTLTADATLRVLHTPGHASNHLCFLLEQEKLLFTGDHVMQGSSVVINPPDGDMRAYLASLSALLDEDLEWLAPGHGFLMPRPRDAIRLLVRHRQHREAKVLNALRELGPVQIEAMLPRVYDDVQPRMHPVAQRSLLAHLLKLQADGVAQEAEGVWRTV</sequence>
<protein>
    <submittedName>
        <fullName evidence="3">Hydroxyacylglutathione hydrolase</fullName>
        <ecNumber evidence="3">3.1.2.6</ecNumber>
    </submittedName>
</protein>
<proteinExistence type="predicted"/>
<dbReference type="InterPro" id="IPR041516">
    <property type="entry name" value="LACTB2_WH"/>
</dbReference>
<dbReference type="RefSeq" id="WP_224040647.1">
    <property type="nucleotide sequence ID" value="NZ_CAJZAH010000001.1"/>
</dbReference>
<dbReference type="InterPro" id="IPR036866">
    <property type="entry name" value="RibonucZ/Hydroxyglut_hydro"/>
</dbReference>
<dbReference type="Gene3D" id="3.60.15.10">
    <property type="entry name" value="Ribonuclease Z/Hydroxyacylglutathione hydrolase-like"/>
    <property type="match status" value="1"/>
</dbReference>
<keyword evidence="3" id="KW-0378">Hydrolase</keyword>
<dbReference type="PANTHER" id="PTHR23131:SF0">
    <property type="entry name" value="ENDORIBONUCLEASE LACTB2"/>
    <property type="match status" value="1"/>
</dbReference>
<evidence type="ECO:0000313" key="4">
    <source>
        <dbReference type="Proteomes" id="UP000721236"/>
    </source>
</evidence>
<dbReference type="InterPro" id="IPR036388">
    <property type="entry name" value="WH-like_DNA-bd_sf"/>
</dbReference>
<dbReference type="CDD" id="cd18870">
    <property type="entry name" value="NUDIX_AcylCoAdiphos_Nudt19"/>
    <property type="match status" value="1"/>
</dbReference>
<dbReference type="PROSITE" id="PS51462">
    <property type="entry name" value="NUDIX"/>
    <property type="match status" value="1"/>
</dbReference>
<dbReference type="SUPFAM" id="SSF55811">
    <property type="entry name" value="Nudix"/>
    <property type="match status" value="1"/>
</dbReference>
<dbReference type="EC" id="3.1.2.6" evidence="3"/>
<dbReference type="Pfam" id="PF17778">
    <property type="entry name" value="WHD_BLACT"/>
    <property type="match status" value="1"/>
</dbReference>
<dbReference type="InterPro" id="IPR001279">
    <property type="entry name" value="Metallo-B-lactamas"/>
</dbReference>
<dbReference type="PANTHER" id="PTHR23131">
    <property type="entry name" value="ENDORIBONUCLEASE LACTB2"/>
    <property type="match status" value="1"/>
</dbReference>
<dbReference type="GO" id="GO:0004416">
    <property type="term" value="F:hydroxyacylglutathione hydrolase activity"/>
    <property type="evidence" value="ECO:0007669"/>
    <property type="project" value="UniProtKB-EC"/>
</dbReference>
<feature type="region of interest" description="Disordered" evidence="1">
    <location>
        <begin position="1"/>
        <end position="24"/>
    </location>
</feature>
<evidence type="ECO:0000256" key="1">
    <source>
        <dbReference type="SAM" id="MobiDB-lite"/>
    </source>
</evidence>
<dbReference type="InterPro" id="IPR000086">
    <property type="entry name" value="NUDIX_hydrolase_dom"/>
</dbReference>
<feature type="domain" description="Nudix hydrolase" evidence="2">
    <location>
        <begin position="41"/>
        <end position="247"/>
    </location>
</feature>
<dbReference type="EMBL" id="CAJZAH010000001">
    <property type="protein sequence ID" value="CAG9169522.1"/>
    <property type="molecule type" value="Genomic_DNA"/>
</dbReference>
<dbReference type="CDD" id="cd16278">
    <property type="entry name" value="metallo-hydrolase-like_MBL-fold"/>
    <property type="match status" value="1"/>
</dbReference>
<evidence type="ECO:0000259" key="2">
    <source>
        <dbReference type="PROSITE" id="PS51462"/>
    </source>
</evidence>
<reference evidence="3 4" key="1">
    <citation type="submission" date="2021-08" db="EMBL/GenBank/DDBJ databases">
        <authorList>
            <person name="Peeters C."/>
        </authorList>
    </citation>
    <scope>NUCLEOTIDE SEQUENCE [LARGE SCALE GENOMIC DNA]</scope>
    <source>
        <strain evidence="3 4">LMG 21510</strain>
    </source>
</reference>
<feature type="compositionally biased region" description="Polar residues" evidence="1">
    <location>
        <begin position="15"/>
        <end position="24"/>
    </location>
</feature>